<organism evidence="1 2">
    <name type="scientific">Strongylus vulgaris</name>
    <name type="common">Blood worm</name>
    <dbReference type="NCBI Taxonomy" id="40348"/>
    <lineage>
        <taxon>Eukaryota</taxon>
        <taxon>Metazoa</taxon>
        <taxon>Ecdysozoa</taxon>
        <taxon>Nematoda</taxon>
        <taxon>Chromadorea</taxon>
        <taxon>Rhabditida</taxon>
        <taxon>Rhabditina</taxon>
        <taxon>Rhabditomorpha</taxon>
        <taxon>Strongyloidea</taxon>
        <taxon>Strongylidae</taxon>
        <taxon>Strongylus</taxon>
    </lineage>
</organism>
<dbReference type="EMBL" id="UYYB01102773">
    <property type="protein sequence ID" value="VDM78731.1"/>
    <property type="molecule type" value="Genomic_DNA"/>
</dbReference>
<proteinExistence type="predicted"/>
<reference evidence="1 2" key="1">
    <citation type="submission" date="2018-11" db="EMBL/GenBank/DDBJ databases">
        <authorList>
            <consortium name="Pathogen Informatics"/>
        </authorList>
    </citation>
    <scope>NUCLEOTIDE SEQUENCE [LARGE SCALE GENOMIC DNA]</scope>
</reference>
<name>A0A3P7J0S3_STRVU</name>
<evidence type="ECO:0000313" key="2">
    <source>
        <dbReference type="Proteomes" id="UP000270094"/>
    </source>
</evidence>
<gene>
    <name evidence="1" type="ORF">SVUK_LOCUS13729</name>
</gene>
<accession>A0A3P7J0S3</accession>
<evidence type="ECO:0000313" key="1">
    <source>
        <dbReference type="EMBL" id="VDM78731.1"/>
    </source>
</evidence>
<keyword evidence="2" id="KW-1185">Reference proteome</keyword>
<protein>
    <submittedName>
        <fullName evidence="1">Uncharacterized protein</fullName>
    </submittedName>
</protein>
<dbReference type="AlphaFoldDB" id="A0A3P7J0S3"/>
<dbReference type="Proteomes" id="UP000270094">
    <property type="component" value="Unassembled WGS sequence"/>
</dbReference>
<sequence length="90" mass="9902">MDGVSSIGTFCKSALIGWQLYRSIVFQELFRRSECGSSAGLADVLNSLLYRLYSSTSELLFFSAMGHALGFDDLTEEACKPRGTEPSAFF</sequence>